<name>A0A1W1XAY3_9NEIS</name>
<proteinExistence type="predicted"/>
<accession>A0A1W1XAY3</accession>
<dbReference type="GO" id="GO:0070694">
    <property type="term" value="F:5-hydroxymethyl-dUMP N-hydrolase activity"/>
    <property type="evidence" value="ECO:0007669"/>
    <property type="project" value="TreeGrafter"/>
</dbReference>
<reference evidence="1 2" key="1">
    <citation type="submission" date="2017-04" db="EMBL/GenBank/DDBJ databases">
        <authorList>
            <person name="Afonso C.L."/>
            <person name="Miller P.J."/>
            <person name="Scott M.A."/>
            <person name="Spackman E."/>
            <person name="Goraichik I."/>
            <person name="Dimitrov K.M."/>
            <person name="Suarez D.L."/>
            <person name="Swayne D.E."/>
        </authorList>
    </citation>
    <scope>NUCLEOTIDE SEQUENCE [LARGE SCALE GENOMIC DNA]</scope>
    <source>
        <strain evidence="1 2">DSM 23236</strain>
    </source>
</reference>
<organism evidence="1 2">
    <name type="scientific">Andreprevotia lacus DSM 23236</name>
    <dbReference type="NCBI Taxonomy" id="1121001"/>
    <lineage>
        <taxon>Bacteria</taxon>
        <taxon>Pseudomonadati</taxon>
        <taxon>Pseudomonadota</taxon>
        <taxon>Betaproteobacteria</taxon>
        <taxon>Neisseriales</taxon>
        <taxon>Chitinibacteraceae</taxon>
        <taxon>Andreprevotia</taxon>
    </lineage>
</organism>
<dbReference type="GO" id="GO:0009159">
    <property type="term" value="P:deoxyribonucleoside monophosphate catabolic process"/>
    <property type="evidence" value="ECO:0007669"/>
    <property type="project" value="TreeGrafter"/>
</dbReference>
<dbReference type="Proteomes" id="UP000192761">
    <property type="component" value="Unassembled WGS sequence"/>
</dbReference>
<dbReference type="PANTHER" id="PTHR15364">
    <property type="entry name" value="2'-DEOXYNUCLEOSIDE 5'-PHOSPHATE N-HYDROLASE 1"/>
    <property type="match status" value="1"/>
</dbReference>
<dbReference type="Pfam" id="PF05014">
    <property type="entry name" value="Nuc_deoxyrib_tr"/>
    <property type="match status" value="1"/>
</dbReference>
<dbReference type="PANTHER" id="PTHR15364:SF0">
    <property type="entry name" value="2'-DEOXYNUCLEOSIDE 5'-PHOSPHATE N-HYDROLASE 1"/>
    <property type="match status" value="1"/>
</dbReference>
<evidence type="ECO:0000313" key="2">
    <source>
        <dbReference type="Proteomes" id="UP000192761"/>
    </source>
</evidence>
<keyword evidence="1" id="KW-0808">Transferase</keyword>
<dbReference type="AlphaFoldDB" id="A0A1W1XAY3"/>
<dbReference type="InterPro" id="IPR007710">
    <property type="entry name" value="Nucleoside_deoxyribTrfase"/>
</dbReference>
<dbReference type="InterPro" id="IPR051239">
    <property type="entry name" value="2'-dNMP_N-hydrolase"/>
</dbReference>
<dbReference type="SUPFAM" id="SSF52309">
    <property type="entry name" value="N-(deoxy)ribosyltransferase-like"/>
    <property type="match status" value="1"/>
</dbReference>
<protein>
    <submittedName>
        <fullName evidence="1">Nucleoside 2-deoxyribosyltransferase</fullName>
    </submittedName>
</protein>
<dbReference type="RefSeq" id="WP_245804281.1">
    <property type="nucleotide sequence ID" value="NZ_FWXD01000005.1"/>
</dbReference>
<evidence type="ECO:0000313" key="1">
    <source>
        <dbReference type="EMBL" id="SMC21096.1"/>
    </source>
</evidence>
<sequence length="182" mass="19132">MTTEFIRTLYLAGPGVFRADAVAWGARLQAACQAHGWQGLYPLDNAISAASKAEQAQQIFAGNCALIHAADAVLADVRAFRSGSEPDSGTAFEIGYAHALGKPVWLWLPAALAGQDMRSRIGAATDADGLQVEDFGAPLNLMLWQAAAGVVYADEPESALLELDKVSRETSGSLQSAASLLK</sequence>
<gene>
    <name evidence="1" type="ORF">SAMN02745857_01118</name>
</gene>
<dbReference type="STRING" id="1121001.SAMN02745857_01118"/>
<keyword evidence="2" id="KW-1185">Reference proteome</keyword>
<dbReference type="GO" id="GO:0016740">
    <property type="term" value="F:transferase activity"/>
    <property type="evidence" value="ECO:0007669"/>
    <property type="project" value="UniProtKB-KW"/>
</dbReference>
<dbReference type="Gene3D" id="3.40.50.450">
    <property type="match status" value="1"/>
</dbReference>
<dbReference type="EMBL" id="FWXD01000005">
    <property type="protein sequence ID" value="SMC21096.1"/>
    <property type="molecule type" value="Genomic_DNA"/>
</dbReference>